<evidence type="ECO:0000313" key="1">
    <source>
        <dbReference type="EMBL" id="KDN36464.1"/>
    </source>
</evidence>
<protein>
    <submittedName>
        <fullName evidence="1">Uncharacterized protein</fullName>
    </submittedName>
</protein>
<proteinExistence type="predicted"/>
<reference evidence="1 2" key="1">
    <citation type="submission" date="2014-05" db="EMBL/GenBank/DDBJ databases">
        <title>Draft genome sequence of a rare smut relative, Tilletiaria anomala UBC 951.</title>
        <authorList>
            <consortium name="DOE Joint Genome Institute"/>
            <person name="Toome M."/>
            <person name="Kuo A."/>
            <person name="Henrissat B."/>
            <person name="Lipzen A."/>
            <person name="Tritt A."/>
            <person name="Yoshinaga Y."/>
            <person name="Zane M."/>
            <person name="Barry K."/>
            <person name="Grigoriev I.V."/>
            <person name="Spatafora J.W."/>
            <person name="Aimea M.C."/>
        </authorList>
    </citation>
    <scope>NUCLEOTIDE SEQUENCE [LARGE SCALE GENOMIC DNA]</scope>
    <source>
        <strain evidence="1 2">UBC 951</strain>
    </source>
</reference>
<evidence type="ECO:0000313" key="2">
    <source>
        <dbReference type="Proteomes" id="UP000027361"/>
    </source>
</evidence>
<accession>A0A066VCH6</accession>
<keyword evidence="2" id="KW-1185">Reference proteome</keyword>
<dbReference type="Proteomes" id="UP000027361">
    <property type="component" value="Unassembled WGS sequence"/>
</dbReference>
<sequence>MRRTPPPLFPIASQRLNSATKPSSCFRHASIPLPRCLFNTYMHLLPGHLSPCCLEGQLPPPPDQTQIDRRRLFNRRDASILFILLLLDGAFSLSSPL</sequence>
<comment type="caution">
    <text evidence="1">The sequence shown here is derived from an EMBL/GenBank/DDBJ whole genome shotgun (WGS) entry which is preliminary data.</text>
</comment>
<name>A0A066VCH6_TILAU</name>
<dbReference type="GeneID" id="25267601"/>
<dbReference type="RefSeq" id="XP_013240056.1">
    <property type="nucleotide sequence ID" value="XM_013384602.1"/>
</dbReference>
<gene>
    <name evidence="1" type="ORF">K437DRAFT_54710</name>
</gene>
<dbReference type="InParanoid" id="A0A066VCH6"/>
<organism evidence="1 2">
    <name type="scientific">Tilletiaria anomala (strain ATCC 24038 / CBS 436.72 / UBC 951)</name>
    <dbReference type="NCBI Taxonomy" id="1037660"/>
    <lineage>
        <taxon>Eukaryota</taxon>
        <taxon>Fungi</taxon>
        <taxon>Dikarya</taxon>
        <taxon>Basidiomycota</taxon>
        <taxon>Ustilaginomycotina</taxon>
        <taxon>Exobasidiomycetes</taxon>
        <taxon>Georgefischeriales</taxon>
        <taxon>Tilletiariaceae</taxon>
        <taxon>Tilletiaria</taxon>
    </lineage>
</organism>
<dbReference type="HOGENOM" id="CLU_2348161_0_0_1"/>
<dbReference type="AlphaFoldDB" id="A0A066VCH6"/>
<dbReference type="EMBL" id="JMSN01000168">
    <property type="protein sequence ID" value="KDN36464.1"/>
    <property type="molecule type" value="Genomic_DNA"/>
</dbReference>